<dbReference type="GO" id="GO:0043138">
    <property type="term" value="F:3'-5' DNA helicase activity"/>
    <property type="evidence" value="ECO:0007669"/>
    <property type="project" value="UniProtKB-EC"/>
</dbReference>
<evidence type="ECO:0000313" key="11">
    <source>
        <dbReference type="EMBL" id="KAF8909050.1"/>
    </source>
</evidence>
<organism evidence="11 12">
    <name type="scientific">Gymnopilus junonius</name>
    <name type="common">Spectacular rustgill mushroom</name>
    <name type="synonym">Gymnopilus spectabilis subsp. junonius</name>
    <dbReference type="NCBI Taxonomy" id="109634"/>
    <lineage>
        <taxon>Eukaryota</taxon>
        <taxon>Fungi</taxon>
        <taxon>Dikarya</taxon>
        <taxon>Basidiomycota</taxon>
        <taxon>Agaricomycotina</taxon>
        <taxon>Agaricomycetes</taxon>
        <taxon>Agaricomycetidae</taxon>
        <taxon>Agaricales</taxon>
        <taxon>Agaricineae</taxon>
        <taxon>Hymenogastraceae</taxon>
        <taxon>Gymnopilus</taxon>
    </lineage>
</organism>
<evidence type="ECO:0000313" key="12">
    <source>
        <dbReference type="Proteomes" id="UP000724874"/>
    </source>
</evidence>
<dbReference type="PANTHER" id="PTHR13710:SF152">
    <property type="entry name" value="ATP-DEPENDENT DNA HELICASE Q5"/>
    <property type="match status" value="1"/>
</dbReference>
<dbReference type="InterPro" id="IPR004589">
    <property type="entry name" value="DNA_helicase_ATP-dep_RecQ"/>
</dbReference>
<dbReference type="PANTHER" id="PTHR13710">
    <property type="entry name" value="DNA HELICASE RECQ FAMILY MEMBER"/>
    <property type="match status" value="1"/>
</dbReference>
<feature type="domain" description="Helicase ATP-binding" evidence="9">
    <location>
        <begin position="65"/>
        <end position="253"/>
    </location>
</feature>
<comment type="similarity">
    <text evidence="1 7">Belongs to the helicase family. RecQ subfamily.</text>
</comment>
<dbReference type="Pfam" id="PF00271">
    <property type="entry name" value="Helicase_C"/>
    <property type="match status" value="1"/>
</dbReference>
<name>A0A9P5NUI1_GYMJU</name>
<dbReference type="GO" id="GO:0009378">
    <property type="term" value="F:four-way junction helicase activity"/>
    <property type="evidence" value="ECO:0007669"/>
    <property type="project" value="TreeGrafter"/>
</dbReference>
<dbReference type="PROSITE" id="PS51192">
    <property type="entry name" value="HELICASE_ATP_BIND_1"/>
    <property type="match status" value="1"/>
</dbReference>
<evidence type="ECO:0000256" key="4">
    <source>
        <dbReference type="ARBA" id="ARBA00022806"/>
    </source>
</evidence>
<comment type="catalytic activity">
    <reaction evidence="7">
        <text>ATP + H2O = ADP + phosphate + H(+)</text>
        <dbReference type="Rhea" id="RHEA:13065"/>
        <dbReference type="ChEBI" id="CHEBI:15377"/>
        <dbReference type="ChEBI" id="CHEBI:15378"/>
        <dbReference type="ChEBI" id="CHEBI:30616"/>
        <dbReference type="ChEBI" id="CHEBI:43474"/>
        <dbReference type="ChEBI" id="CHEBI:456216"/>
    </reaction>
</comment>
<dbReference type="SUPFAM" id="SSF52540">
    <property type="entry name" value="P-loop containing nucleoside triphosphate hydrolases"/>
    <property type="match status" value="1"/>
</dbReference>
<protein>
    <recommendedName>
        <fullName evidence="7">ATP-dependent DNA helicase</fullName>
        <ecNumber evidence="7">5.6.2.4</ecNumber>
    </recommendedName>
</protein>
<dbReference type="Gene3D" id="3.40.50.300">
    <property type="entry name" value="P-loop containing nucleotide triphosphate hydrolases"/>
    <property type="match status" value="2"/>
</dbReference>
<dbReference type="AlphaFoldDB" id="A0A9P5NUI1"/>
<dbReference type="Pfam" id="PF00270">
    <property type="entry name" value="DEAD"/>
    <property type="match status" value="1"/>
</dbReference>
<dbReference type="CDD" id="cd17920">
    <property type="entry name" value="DEXHc_RecQ"/>
    <property type="match status" value="1"/>
</dbReference>
<evidence type="ECO:0000256" key="6">
    <source>
        <dbReference type="ARBA" id="ARBA00034617"/>
    </source>
</evidence>
<dbReference type="GO" id="GO:0016787">
    <property type="term" value="F:hydrolase activity"/>
    <property type="evidence" value="ECO:0007669"/>
    <property type="project" value="UniProtKB-KW"/>
</dbReference>
<dbReference type="SMART" id="SM00490">
    <property type="entry name" value="HELICc"/>
    <property type="match status" value="1"/>
</dbReference>
<feature type="compositionally biased region" description="Polar residues" evidence="8">
    <location>
        <begin position="506"/>
        <end position="536"/>
    </location>
</feature>
<evidence type="ECO:0000256" key="3">
    <source>
        <dbReference type="ARBA" id="ARBA00022801"/>
    </source>
</evidence>
<evidence type="ECO:0000256" key="2">
    <source>
        <dbReference type="ARBA" id="ARBA00022741"/>
    </source>
</evidence>
<dbReference type="InterPro" id="IPR014001">
    <property type="entry name" value="Helicase_ATP-bd"/>
</dbReference>
<dbReference type="GO" id="GO:0005737">
    <property type="term" value="C:cytoplasm"/>
    <property type="evidence" value="ECO:0007669"/>
    <property type="project" value="TreeGrafter"/>
</dbReference>
<dbReference type="GO" id="GO:0005634">
    <property type="term" value="C:nucleus"/>
    <property type="evidence" value="ECO:0007669"/>
    <property type="project" value="UniProtKB-SubCell"/>
</dbReference>
<comment type="subcellular location">
    <subcellularLocation>
        <location evidence="7">Nucleus</location>
    </subcellularLocation>
</comment>
<dbReference type="Pfam" id="PF16124">
    <property type="entry name" value="RecQ_Zn_bind"/>
    <property type="match status" value="1"/>
</dbReference>
<dbReference type="SMART" id="SM00487">
    <property type="entry name" value="DEXDc"/>
    <property type="match status" value="1"/>
</dbReference>
<dbReference type="GO" id="GO:0003676">
    <property type="term" value="F:nucleic acid binding"/>
    <property type="evidence" value="ECO:0007669"/>
    <property type="project" value="InterPro"/>
</dbReference>
<evidence type="ECO:0000259" key="10">
    <source>
        <dbReference type="PROSITE" id="PS51194"/>
    </source>
</evidence>
<keyword evidence="5 7" id="KW-0067">ATP-binding</keyword>
<dbReference type="OrthoDB" id="10261556at2759"/>
<dbReference type="PROSITE" id="PS51194">
    <property type="entry name" value="HELICASE_CTER"/>
    <property type="match status" value="1"/>
</dbReference>
<dbReference type="InterPro" id="IPR011545">
    <property type="entry name" value="DEAD/DEAH_box_helicase_dom"/>
</dbReference>
<dbReference type="GO" id="GO:0005524">
    <property type="term" value="F:ATP binding"/>
    <property type="evidence" value="ECO:0007669"/>
    <property type="project" value="UniProtKB-KW"/>
</dbReference>
<dbReference type="InterPro" id="IPR032284">
    <property type="entry name" value="RecQ_Zn-bd"/>
</dbReference>
<keyword evidence="4 7" id="KW-0347">Helicase</keyword>
<keyword evidence="3 7" id="KW-0378">Hydrolase</keyword>
<evidence type="ECO:0000256" key="5">
    <source>
        <dbReference type="ARBA" id="ARBA00022840"/>
    </source>
</evidence>
<evidence type="ECO:0000256" key="8">
    <source>
        <dbReference type="SAM" id="MobiDB-lite"/>
    </source>
</evidence>
<dbReference type="GO" id="GO:0000724">
    <property type="term" value="P:double-strand break repair via homologous recombination"/>
    <property type="evidence" value="ECO:0007669"/>
    <property type="project" value="TreeGrafter"/>
</dbReference>
<comment type="caution">
    <text evidence="11">The sequence shown here is derived from an EMBL/GenBank/DDBJ whole genome shotgun (WGS) entry which is preliminary data.</text>
</comment>
<feature type="domain" description="Helicase C-terminal" evidence="10">
    <location>
        <begin position="284"/>
        <end position="435"/>
    </location>
</feature>
<dbReference type="EC" id="5.6.2.4" evidence="7"/>
<accession>A0A9P5NUI1</accession>
<dbReference type="EMBL" id="JADNYJ010000010">
    <property type="protein sequence ID" value="KAF8909050.1"/>
    <property type="molecule type" value="Genomic_DNA"/>
</dbReference>
<dbReference type="Proteomes" id="UP000724874">
    <property type="component" value="Unassembled WGS sequence"/>
</dbReference>
<evidence type="ECO:0000256" key="1">
    <source>
        <dbReference type="ARBA" id="ARBA00005446"/>
    </source>
</evidence>
<evidence type="ECO:0000259" key="9">
    <source>
        <dbReference type="PROSITE" id="PS51192"/>
    </source>
</evidence>
<proteinExistence type="inferred from homology"/>
<feature type="region of interest" description="Disordered" evidence="8">
    <location>
        <begin position="505"/>
        <end position="566"/>
    </location>
</feature>
<dbReference type="InterPro" id="IPR001650">
    <property type="entry name" value="Helicase_C-like"/>
</dbReference>
<keyword evidence="2 7" id="KW-0547">Nucleotide-binding</keyword>
<dbReference type="NCBIfam" id="TIGR00614">
    <property type="entry name" value="recQ_fam"/>
    <property type="match status" value="1"/>
</dbReference>
<keyword evidence="7" id="KW-0539">Nucleus</keyword>
<dbReference type="InterPro" id="IPR027417">
    <property type="entry name" value="P-loop_NTPase"/>
</dbReference>
<keyword evidence="12" id="KW-1185">Reference proteome</keyword>
<gene>
    <name evidence="11" type="ORF">CPB84DRAFT_1959145</name>
</gene>
<dbReference type="GO" id="GO:0005694">
    <property type="term" value="C:chromosome"/>
    <property type="evidence" value="ECO:0007669"/>
    <property type="project" value="TreeGrafter"/>
</dbReference>
<comment type="catalytic activity">
    <reaction evidence="6 7">
        <text>Couples ATP hydrolysis with the unwinding of duplex DNA by translocating in the 3'-5' direction.</text>
        <dbReference type="EC" id="5.6.2.4"/>
    </reaction>
</comment>
<evidence type="ECO:0000256" key="7">
    <source>
        <dbReference type="RuleBase" id="RU364117"/>
    </source>
</evidence>
<sequence length="773" mass="86885">MPYKDDSGYVSEDTMEALFSSDAGPSNYANKTRRPIEQKDLDDCMRVLTQVFGHSNYKGKQKEIVEAAYGGADILVVAPTGMGKSLCFQIPAIADKRGLTIVVSPLLALMQNQLDNLHLKNVEMVSLSSQNDLIEKQESYKNIKPALSFYTVSTVACSRPCLTEPNPVTPERLSNPEFKEILDVIYSNYNLNRLVVDEAHCISEWGHDFRSEYRKIGNFRKSYPDIPIMALTATATSAVQKDIIRNLKLDDKHLFIALHPFNRKNLYYEVRYLSNPERLNQMADVFDFITTLYRRRGRASSGIIYCRAKKTCDELSSYLRGKGLNAKPYHRGIPSATLDKTLRGWTAREGGGPDVVVATIAFGLGIDKADVRYIVHFDLPKSFEGYYQETGRAGRDGHPAKCVLYYSREDAIILKRLVGNKSNPNRIPEEGDDGPTPTQRATSSLEALVQLAENHTLCRHVAICRYFGESIDEEDEQVIHSYCNNMCDVCKFPEKTKSRIAKLSSREQAVANTPPLWQTTHNAPAAQSRQTSFNSNEQRRPEGPFAGQKRPASDFTDSAPKKRKVTSVPVLVTKPFQSASRLSKPFRPPAFIQKPDTSKSLLPSIVPAPQTEPLLQRKEPITKSVDMDVKELSPDVDLPDVDLFWDPEHSSKASAVDREDSFQGLRRSLHNVLISGLVAEAYWSKICKSDLDENRRNEVVFETAKELEFMAISLSSTLDGYKIRIESIRKDIKALSDLSLWDSRDSDFEDSQDIIACLRRLASSLRKGKGKGK</sequence>
<reference evidence="11" key="1">
    <citation type="submission" date="2020-11" db="EMBL/GenBank/DDBJ databases">
        <authorList>
            <consortium name="DOE Joint Genome Institute"/>
            <person name="Ahrendt S."/>
            <person name="Riley R."/>
            <person name="Andreopoulos W."/>
            <person name="LaButti K."/>
            <person name="Pangilinan J."/>
            <person name="Ruiz-duenas F.J."/>
            <person name="Barrasa J.M."/>
            <person name="Sanchez-Garcia M."/>
            <person name="Camarero S."/>
            <person name="Miyauchi S."/>
            <person name="Serrano A."/>
            <person name="Linde D."/>
            <person name="Babiker R."/>
            <person name="Drula E."/>
            <person name="Ayuso-Fernandez I."/>
            <person name="Pacheco R."/>
            <person name="Padilla G."/>
            <person name="Ferreira P."/>
            <person name="Barriuso J."/>
            <person name="Kellner H."/>
            <person name="Castanera R."/>
            <person name="Alfaro M."/>
            <person name="Ramirez L."/>
            <person name="Pisabarro A.G."/>
            <person name="Kuo A."/>
            <person name="Tritt A."/>
            <person name="Lipzen A."/>
            <person name="He G."/>
            <person name="Yan M."/>
            <person name="Ng V."/>
            <person name="Cullen D."/>
            <person name="Martin F."/>
            <person name="Rosso M.-N."/>
            <person name="Henrissat B."/>
            <person name="Hibbett D."/>
            <person name="Martinez A.T."/>
            <person name="Grigoriev I.V."/>
        </authorList>
    </citation>
    <scope>NUCLEOTIDE SEQUENCE</scope>
    <source>
        <strain evidence="11">AH 44721</strain>
    </source>
</reference>